<gene>
    <name evidence="1" type="ORF">JAAARDRAFT_487265</name>
</gene>
<name>A0A067PEK2_9AGAM</name>
<dbReference type="EMBL" id="KL197741">
    <property type="protein sequence ID" value="KDQ52280.1"/>
    <property type="molecule type" value="Genomic_DNA"/>
</dbReference>
<protein>
    <submittedName>
        <fullName evidence="1">Uncharacterized protein</fullName>
    </submittedName>
</protein>
<sequence length="614" mass="70463">MIQGDHSVDDIWTLWQPGDEEWLRSNLQRDGDGWLLDGRAWEHARKAYRRRVDHLASRGVPDLWPTSVKEKIWNADTPTRALAIAWLINISPFVTEPWINLDLDLSIYIHTWIRASGNLLVFLGLPIQLLTGFVDTLPDSGHTCSFWDSSASSWAALFSWLYDYHDYHILVAHCDDKGFFPTDEDEWIPCDACRSVRERFLSGPLPWVLDPKIRQNRPPVWQILLLLASCTTSTYYKWSSLDEQDCRDVVDNIVLHFDNLDSSLVKNLPMIEYMAQNREIHQPDPQYDTFVNRFPAVWRPIISSSSCTLRVPNNAICNLGEPQGDLQTPIGAILWKWVDSWSERHGLCSGPVSTCDQILEWRRLLFTNILPALQISSSTPFNPTVQKSLDVLRKSQHTCHYVLTDDEWALWAASRFLLDKIEDIEEPVMNLHHSQDARYNQHICPNCDVDHIQYYSALRQSVDPDALIREGNLRTLSMLRMAVDLLCDMQWITQHEEDGVKQRQWLLDLLQRFLDCPRSSWVRDGADAADIIAQQKKSSYKSTIHCLVVKLSDASGLLPASIFLQEITQSSEGIIAGGGYADIFAGEWAGRNVAIKWLRLQTASREEWDGLKKV</sequence>
<evidence type="ECO:0000313" key="1">
    <source>
        <dbReference type="EMBL" id="KDQ52280.1"/>
    </source>
</evidence>
<proteinExistence type="predicted"/>
<dbReference type="AlphaFoldDB" id="A0A067PEK2"/>
<keyword evidence="2" id="KW-1185">Reference proteome</keyword>
<evidence type="ECO:0000313" key="2">
    <source>
        <dbReference type="Proteomes" id="UP000027265"/>
    </source>
</evidence>
<organism evidence="1 2">
    <name type="scientific">Jaapia argillacea MUCL 33604</name>
    <dbReference type="NCBI Taxonomy" id="933084"/>
    <lineage>
        <taxon>Eukaryota</taxon>
        <taxon>Fungi</taxon>
        <taxon>Dikarya</taxon>
        <taxon>Basidiomycota</taxon>
        <taxon>Agaricomycotina</taxon>
        <taxon>Agaricomycetes</taxon>
        <taxon>Agaricomycetidae</taxon>
        <taxon>Jaapiales</taxon>
        <taxon>Jaapiaceae</taxon>
        <taxon>Jaapia</taxon>
    </lineage>
</organism>
<reference evidence="2" key="1">
    <citation type="journal article" date="2014" name="Proc. Natl. Acad. Sci. U.S.A.">
        <title>Extensive sampling of basidiomycete genomes demonstrates inadequacy of the white-rot/brown-rot paradigm for wood decay fungi.</title>
        <authorList>
            <person name="Riley R."/>
            <person name="Salamov A.A."/>
            <person name="Brown D.W."/>
            <person name="Nagy L.G."/>
            <person name="Floudas D."/>
            <person name="Held B.W."/>
            <person name="Levasseur A."/>
            <person name="Lombard V."/>
            <person name="Morin E."/>
            <person name="Otillar R."/>
            <person name="Lindquist E.A."/>
            <person name="Sun H."/>
            <person name="LaButti K.M."/>
            <person name="Schmutz J."/>
            <person name="Jabbour D."/>
            <person name="Luo H."/>
            <person name="Baker S.E."/>
            <person name="Pisabarro A.G."/>
            <person name="Walton J.D."/>
            <person name="Blanchette R.A."/>
            <person name="Henrissat B."/>
            <person name="Martin F."/>
            <person name="Cullen D."/>
            <person name="Hibbett D.S."/>
            <person name="Grigoriev I.V."/>
        </authorList>
    </citation>
    <scope>NUCLEOTIDE SEQUENCE [LARGE SCALE GENOMIC DNA]</scope>
    <source>
        <strain evidence="2">MUCL 33604</strain>
    </source>
</reference>
<dbReference type="HOGENOM" id="CLU_030820_0_0_1"/>
<dbReference type="Proteomes" id="UP000027265">
    <property type="component" value="Unassembled WGS sequence"/>
</dbReference>
<dbReference type="InParanoid" id="A0A067PEK2"/>
<accession>A0A067PEK2</accession>